<feature type="compositionally biased region" description="Basic and acidic residues" evidence="4">
    <location>
        <begin position="159"/>
        <end position="168"/>
    </location>
</feature>
<evidence type="ECO:0000256" key="3">
    <source>
        <dbReference type="ARBA" id="ARBA00022840"/>
    </source>
</evidence>
<dbReference type="Pfam" id="PF00005">
    <property type="entry name" value="ABC_tran"/>
    <property type="match status" value="1"/>
</dbReference>
<feature type="domain" description="ABC transporter" evidence="5">
    <location>
        <begin position="2"/>
        <end position="295"/>
    </location>
</feature>
<dbReference type="PROSITE" id="PS50893">
    <property type="entry name" value="ABC_TRANSPORTER_2"/>
    <property type="match status" value="1"/>
</dbReference>
<gene>
    <name evidence="6" type="ORF">GCM10009823_20280</name>
</gene>
<organism evidence="6 7">
    <name type="scientific">Brevibacterium salitolerans</name>
    <dbReference type="NCBI Taxonomy" id="1403566"/>
    <lineage>
        <taxon>Bacteria</taxon>
        <taxon>Bacillati</taxon>
        <taxon>Actinomycetota</taxon>
        <taxon>Actinomycetes</taxon>
        <taxon>Micrococcales</taxon>
        <taxon>Brevibacteriaceae</taxon>
        <taxon>Brevibacterium</taxon>
    </lineage>
</organism>
<feature type="region of interest" description="Disordered" evidence="4">
    <location>
        <begin position="111"/>
        <end position="176"/>
    </location>
</feature>
<feature type="compositionally biased region" description="Basic and acidic residues" evidence="4">
    <location>
        <begin position="118"/>
        <end position="145"/>
    </location>
</feature>
<keyword evidence="3" id="KW-0067">ATP-binding</keyword>
<accession>A0ABN2WTU3</accession>
<dbReference type="SUPFAM" id="SSF52540">
    <property type="entry name" value="P-loop containing nucleoside triphosphate hydrolases"/>
    <property type="match status" value="1"/>
</dbReference>
<keyword evidence="2" id="KW-0547">Nucleotide-binding</keyword>
<evidence type="ECO:0000256" key="4">
    <source>
        <dbReference type="SAM" id="MobiDB-lite"/>
    </source>
</evidence>
<dbReference type="InterPro" id="IPR017911">
    <property type="entry name" value="MacB-like_ATP-bd"/>
</dbReference>
<keyword evidence="1" id="KW-0813">Transport</keyword>
<dbReference type="PROSITE" id="PS00211">
    <property type="entry name" value="ABC_TRANSPORTER_1"/>
    <property type="match status" value="1"/>
</dbReference>
<reference evidence="6 7" key="1">
    <citation type="journal article" date="2019" name="Int. J. Syst. Evol. Microbiol.">
        <title>The Global Catalogue of Microorganisms (GCM) 10K type strain sequencing project: providing services to taxonomists for standard genome sequencing and annotation.</title>
        <authorList>
            <consortium name="The Broad Institute Genomics Platform"/>
            <consortium name="The Broad Institute Genome Sequencing Center for Infectious Disease"/>
            <person name="Wu L."/>
            <person name="Ma J."/>
        </authorList>
    </citation>
    <scope>NUCLEOTIDE SEQUENCE [LARGE SCALE GENOMIC DNA]</scope>
    <source>
        <strain evidence="6 7">JCM 15900</strain>
    </source>
</reference>
<dbReference type="InterPro" id="IPR003593">
    <property type="entry name" value="AAA+_ATPase"/>
</dbReference>
<evidence type="ECO:0000256" key="2">
    <source>
        <dbReference type="ARBA" id="ARBA00022741"/>
    </source>
</evidence>
<protein>
    <recommendedName>
        <fullName evidence="5">ABC transporter domain-containing protein</fullName>
    </recommendedName>
</protein>
<dbReference type="Gene3D" id="3.40.50.300">
    <property type="entry name" value="P-loop containing nucleotide triphosphate hydrolases"/>
    <property type="match status" value="1"/>
</dbReference>
<comment type="caution">
    <text evidence="6">The sequence shown here is derived from an EMBL/GenBank/DDBJ whole genome shotgun (WGS) entry which is preliminary data.</text>
</comment>
<dbReference type="InterPro" id="IPR017871">
    <property type="entry name" value="ABC_transporter-like_CS"/>
</dbReference>
<evidence type="ECO:0000256" key="1">
    <source>
        <dbReference type="ARBA" id="ARBA00022448"/>
    </source>
</evidence>
<dbReference type="PANTHER" id="PTHR24220">
    <property type="entry name" value="IMPORT ATP-BINDING PROTEIN"/>
    <property type="match status" value="1"/>
</dbReference>
<dbReference type="CDD" id="cd03255">
    <property type="entry name" value="ABC_MJ0796_LolCDE_FtsE"/>
    <property type="match status" value="1"/>
</dbReference>
<dbReference type="EMBL" id="BAAAPZ010000008">
    <property type="protein sequence ID" value="GAA2098806.1"/>
    <property type="molecule type" value="Genomic_DNA"/>
</dbReference>
<proteinExistence type="predicted"/>
<sequence>MLALSDVTLTFPDGASRVTAVHRASLTVPSGTITGVTGPSGSGKSSLLALASTLVTPDSGSVSIAGIRTTGLSPAETAALRREKVGIVFQQANLLPSLTAAEQVRVMAELTPASGADGRARHGRSGEERHNRNSERNGESGERHGRGNGLGRGCGSRSSQEDGRERGRGAGRRARRTRAEELLELVGLADHRRARPHALSGGQQQRVNIARALMCEPDVLIVDEPTSALDSARSREIVELLLEVTRTLGTATLLVTHDVEFLPLFDRTLTMTDGELRAERPLMSHSTSTNGPFTDVE</sequence>
<dbReference type="PANTHER" id="PTHR24220:SF685">
    <property type="entry name" value="ABC TRANSPORTER RELATED"/>
    <property type="match status" value="1"/>
</dbReference>
<dbReference type="InterPro" id="IPR015854">
    <property type="entry name" value="ABC_transpr_LolD-like"/>
</dbReference>
<dbReference type="InterPro" id="IPR027417">
    <property type="entry name" value="P-loop_NTPase"/>
</dbReference>
<dbReference type="SMART" id="SM00382">
    <property type="entry name" value="AAA"/>
    <property type="match status" value="1"/>
</dbReference>
<evidence type="ECO:0000313" key="6">
    <source>
        <dbReference type="EMBL" id="GAA2098806.1"/>
    </source>
</evidence>
<keyword evidence="7" id="KW-1185">Reference proteome</keyword>
<name>A0ABN2WTU3_9MICO</name>
<dbReference type="InterPro" id="IPR003439">
    <property type="entry name" value="ABC_transporter-like_ATP-bd"/>
</dbReference>
<dbReference type="RefSeq" id="WP_344337075.1">
    <property type="nucleotide sequence ID" value="NZ_BAAAPZ010000008.1"/>
</dbReference>
<evidence type="ECO:0000313" key="7">
    <source>
        <dbReference type="Proteomes" id="UP001500984"/>
    </source>
</evidence>
<evidence type="ECO:0000259" key="5">
    <source>
        <dbReference type="PROSITE" id="PS50893"/>
    </source>
</evidence>
<dbReference type="Proteomes" id="UP001500984">
    <property type="component" value="Unassembled WGS sequence"/>
</dbReference>